<evidence type="ECO:0000256" key="3">
    <source>
        <dbReference type="ARBA" id="ARBA00022679"/>
    </source>
</evidence>
<dbReference type="PANTHER" id="PTHR12133">
    <property type="entry name" value="TRNA (ADENINE(58)-N(1))-METHYLTRANSFERASE"/>
    <property type="match status" value="1"/>
</dbReference>
<feature type="compositionally biased region" description="Polar residues" evidence="7">
    <location>
        <begin position="382"/>
        <end position="392"/>
    </location>
</feature>
<evidence type="ECO:0000313" key="11">
    <source>
        <dbReference type="RefSeq" id="XP_060042790.1"/>
    </source>
</evidence>
<keyword evidence="4" id="KW-0949">S-adenosyl-L-methionine</keyword>
<dbReference type="InterPro" id="IPR054151">
    <property type="entry name" value="TR61B_FKBP-like"/>
</dbReference>
<dbReference type="Pfam" id="PF08704">
    <property type="entry name" value="GCD14"/>
    <property type="match status" value="1"/>
</dbReference>
<dbReference type="PANTHER" id="PTHR12133:SF1">
    <property type="entry name" value="TRNA (ADENINE(58)-N(1))-METHYLTRANSFERASE, MITOCHONDRIAL"/>
    <property type="match status" value="1"/>
</dbReference>
<feature type="compositionally biased region" description="Polar residues" evidence="7">
    <location>
        <begin position="107"/>
        <end position="117"/>
    </location>
</feature>
<evidence type="ECO:0000259" key="8">
    <source>
        <dbReference type="Pfam" id="PF08704"/>
    </source>
</evidence>
<dbReference type="InterPro" id="IPR049470">
    <property type="entry name" value="TRM61_C"/>
</dbReference>
<evidence type="ECO:0000256" key="6">
    <source>
        <dbReference type="ARBA" id="ARBA00048481"/>
    </source>
</evidence>
<evidence type="ECO:0000259" key="9">
    <source>
        <dbReference type="Pfam" id="PF21985"/>
    </source>
</evidence>
<feature type="domain" description="tRNA (adenine(58)-N(1))-methyltransferase catalytic subunit TRM61 C-terminal" evidence="8">
    <location>
        <begin position="187"/>
        <end position="435"/>
    </location>
</feature>
<evidence type="ECO:0000256" key="5">
    <source>
        <dbReference type="ARBA" id="ARBA00022694"/>
    </source>
</evidence>
<dbReference type="Pfam" id="PF21985">
    <property type="entry name" value="TR61B_FKBP-like"/>
    <property type="match status" value="1"/>
</dbReference>
<feature type="compositionally biased region" description="Low complexity" evidence="7">
    <location>
        <begin position="40"/>
        <end position="51"/>
    </location>
</feature>
<gene>
    <name evidence="11" type="primary">TRMT61B</name>
</gene>
<evidence type="ECO:0000313" key="10">
    <source>
        <dbReference type="Proteomes" id="UP001652624"/>
    </source>
</evidence>
<keyword evidence="10" id="KW-1185">Reference proteome</keyword>
<feature type="domain" description="TR61B FKBP-like" evidence="9">
    <location>
        <begin position="122"/>
        <end position="174"/>
    </location>
</feature>
<dbReference type="Gene3D" id="3.40.50.150">
    <property type="entry name" value="Vaccinia Virus protein VP39"/>
    <property type="match status" value="1"/>
</dbReference>
<dbReference type="EC" id="2.1.1.220" evidence="1"/>
<dbReference type="InterPro" id="IPR014816">
    <property type="entry name" value="tRNA_MeTrfase_Gcd14"/>
</dbReference>
<dbReference type="CDD" id="cd02440">
    <property type="entry name" value="AdoMet_MTases"/>
    <property type="match status" value="1"/>
</dbReference>
<evidence type="ECO:0000256" key="7">
    <source>
        <dbReference type="SAM" id="MobiDB-lite"/>
    </source>
</evidence>
<accession>A0ABM3X1U4</accession>
<feature type="compositionally biased region" description="Acidic residues" evidence="7">
    <location>
        <begin position="393"/>
        <end position="405"/>
    </location>
</feature>
<evidence type="ECO:0000256" key="1">
    <source>
        <dbReference type="ARBA" id="ARBA00012796"/>
    </source>
</evidence>
<reference evidence="11" key="1">
    <citation type="submission" date="2025-08" db="UniProtKB">
        <authorList>
            <consortium name="RefSeq"/>
        </authorList>
    </citation>
    <scope>IDENTIFICATION</scope>
</reference>
<protein>
    <recommendedName>
        <fullName evidence="1">tRNA (adenine(58)-N(1))-methyltransferase</fullName>
        <ecNumber evidence="1">2.1.1.220</ecNumber>
    </recommendedName>
</protein>
<feature type="region of interest" description="Disordered" evidence="7">
    <location>
        <begin position="31"/>
        <end position="118"/>
    </location>
</feature>
<feature type="compositionally biased region" description="Pro residues" evidence="7">
    <location>
        <begin position="64"/>
        <end position="80"/>
    </location>
</feature>
<dbReference type="RefSeq" id="XP_060042790.1">
    <property type="nucleotide sequence ID" value="XM_060186807.1"/>
</dbReference>
<comment type="catalytic activity">
    <reaction evidence="6">
        <text>an adenosine in mRNA + S-adenosyl-L-methionine = an N(1)-methyladenosine in mRNA + S-adenosyl-L-homocysteine + H(+)</text>
        <dbReference type="Rhea" id="RHEA:55392"/>
        <dbReference type="Rhea" id="RHEA-COMP:12414"/>
        <dbReference type="Rhea" id="RHEA-COMP:12415"/>
        <dbReference type="ChEBI" id="CHEBI:15378"/>
        <dbReference type="ChEBI" id="CHEBI:57856"/>
        <dbReference type="ChEBI" id="CHEBI:59789"/>
        <dbReference type="ChEBI" id="CHEBI:74411"/>
        <dbReference type="ChEBI" id="CHEBI:74491"/>
    </reaction>
</comment>
<dbReference type="Gene3D" id="3.10.330.20">
    <property type="match status" value="1"/>
</dbReference>
<evidence type="ECO:0000256" key="2">
    <source>
        <dbReference type="ARBA" id="ARBA00022603"/>
    </source>
</evidence>
<dbReference type="GeneID" id="107522557"/>
<proteinExistence type="predicted"/>
<dbReference type="Proteomes" id="UP001652624">
    <property type="component" value="Chromosome 3"/>
</dbReference>
<organism evidence="10 11">
    <name type="scientific">Erinaceus europaeus</name>
    <name type="common">Western European hedgehog</name>
    <dbReference type="NCBI Taxonomy" id="9365"/>
    <lineage>
        <taxon>Eukaryota</taxon>
        <taxon>Metazoa</taxon>
        <taxon>Chordata</taxon>
        <taxon>Craniata</taxon>
        <taxon>Vertebrata</taxon>
        <taxon>Euteleostomi</taxon>
        <taxon>Mammalia</taxon>
        <taxon>Eutheria</taxon>
        <taxon>Laurasiatheria</taxon>
        <taxon>Eulipotyphla</taxon>
        <taxon>Erinaceidae</taxon>
        <taxon>Erinaceinae</taxon>
        <taxon>Erinaceus</taxon>
    </lineage>
</organism>
<sequence>MLPAVCCRSLLLQRLLRLRSRLAVGIRSPLRDFGHEPFEGAQSLGGQSSASREAGEGTCEAAPSLPPGPESPPSLPPHLPDPGVLGPPQLPDGPPPREHGPSPPALAQTQTRPTSTEVPFRVGELVLAETRKKNVEVKLFTLGSVGYFRKSRRSIPFSEIEGKLPGQLLRSSSGKQFMMKRPSLEDYVLLMKRATAIASPKDINMILLMMNIHPGDTVLETGSGSGGMSLFLSKAVGPQGRVISFDIRKEHHEQAKENYKHWRDSWKISHEEEWPDNVEFIHKDISGAAEDIKSLTFDAVALDMLNPLIALLVVYPHLKQGGVCAVYLVSITQVIQLVDGIRMYGLALSCEKISEVIVRDWVVCLAKQNSRISAREVESKTNTELQLSSEENTAAEDEMSQEESNEDSHSALPDGPLPYVAKPSHKQKSHTAFLVKLRKFKFHPSISGDRQ</sequence>
<name>A0ABM3X1U4_ERIEU</name>
<dbReference type="SUPFAM" id="SSF53335">
    <property type="entry name" value="S-adenosyl-L-methionine-dependent methyltransferases"/>
    <property type="match status" value="1"/>
</dbReference>
<evidence type="ECO:0000256" key="4">
    <source>
        <dbReference type="ARBA" id="ARBA00022691"/>
    </source>
</evidence>
<keyword evidence="2" id="KW-0489">Methyltransferase</keyword>
<dbReference type="PROSITE" id="PS51620">
    <property type="entry name" value="SAM_TRM61"/>
    <property type="match status" value="1"/>
</dbReference>
<feature type="region of interest" description="Disordered" evidence="7">
    <location>
        <begin position="380"/>
        <end position="425"/>
    </location>
</feature>
<keyword evidence="5" id="KW-0819">tRNA processing</keyword>
<dbReference type="InterPro" id="IPR029063">
    <property type="entry name" value="SAM-dependent_MTases_sf"/>
</dbReference>
<keyword evidence="3" id="KW-0808">Transferase</keyword>